<dbReference type="EMBL" id="CASHTH010001644">
    <property type="protein sequence ID" value="CAI8017563.1"/>
    <property type="molecule type" value="Genomic_DNA"/>
</dbReference>
<proteinExistence type="predicted"/>
<keyword evidence="3" id="KW-0472">Membrane</keyword>
<name>A0AA35RTR1_GEOBA</name>
<feature type="region of interest" description="Disordered" evidence="2">
    <location>
        <begin position="288"/>
        <end position="310"/>
    </location>
</feature>
<feature type="compositionally biased region" description="Low complexity" evidence="2">
    <location>
        <begin position="97"/>
        <end position="113"/>
    </location>
</feature>
<dbReference type="Proteomes" id="UP001174909">
    <property type="component" value="Unassembled WGS sequence"/>
</dbReference>
<dbReference type="AlphaFoldDB" id="A0AA35RTR1"/>
<feature type="transmembrane region" description="Helical" evidence="3">
    <location>
        <begin position="161"/>
        <end position="188"/>
    </location>
</feature>
<feature type="domain" description="SRCR" evidence="4">
    <location>
        <begin position="10"/>
        <end position="72"/>
    </location>
</feature>
<comment type="caution">
    <text evidence="5">The sequence shown here is derived from an EMBL/GenBank/DDBJ whole genome shotgun (WGS) entry which is preliminary data.</text>
</comment>
<feature type="compositionally biased region" description="Low complexity" evidence="2">
    <location>
        <begin position="133"/>
        <end position="154"/>
    </location>
</feature>
<protein>
    <recommendedName>
        <fullName evidence="4">SRCR domain-containing protein</fullName>
    </recommendedName>
</protein>
<evidence type="ECO:0000256" key="3">
    <source>
        <dbReference type="SAM" id="Phobius"/>
    </source>
</evidence>
<feature type="region of interest" description="Disordered" evidence="2">
    <location>
        <begin position="97"/>
        <end position="154"/>
    </location>
</feature>
<dbReference type="InterPro" id="IPR001190">
    <property type="entry name" value="SRCR"/>
</dbReference>
<keyword evidence="1" id="KW-1015">Disulfide bond</keyword>
<dbReference type="SUPFAM" id="SSF56487">
    <property type="entry name" value="SRCR-like"/>
    <property type="match status" value="1"/>
</dbReference>
<dbReference type="Gene3D" id="3.10.250.10">
    <property type="entry name" value="SRCR-like domain"/>
    <property type="match status" value="1"/>
</dbReference>
<accession>A0AA35RTR1</accession>
<reference evidence="5" key="1">
    <citation type="submission" date="2023-03" db="EMBL/GenBank/DDBJ databases">
        <authorList>
            <person name="Steffen K."/>
            <person name="Cardenas P."/>
        </authorList>
    </citation>
    <scope>NUCLEOTIDE SEQUENCE</scope>
</reference>
<evidence type="ECO:0000259" key="4">
    <source>
        <dbReference type="Pfam" id="PF00530"/>
    </source>
</evidence>
<keyword evidence="6" id="KW-1185">Reference proteome</keyword>
<evidence type="ECO:0000256" key="2">
    <source>
        <dbReference type="SAM" id="MobiDB-lite"/>
    </source>
</evidence>
<gene>
    <name evidence="5" type="ORF">GBAR_LOCUS10657</name>
</gene>
<sequence>MVALCNEGVEQWTMENTAVACKELGYPAPGKSGAYDIQMTEEDKRLSYIPQCMGSEERLRDCTTVDHGDSCDAPLVISCWNSSQVTTIPSLTISSPTRFTSSVSKPAVSPPVSLMESSTTAVSTTELQQPSLTTGPASTPDTDSPSTDTGTTDNGTTAPQALVYLAAAVGTVVALLLVSIAGVVLYLACHRREKVRPQNEPYEVPVTTAARNQTFQEVPETEVLYDRATSPQSRGKTARSTTLSITLSPPANHLLLSVVTQPAAPLVLLQYMPPWPLQARLRPIQPGIPPLRNLRSTTTYCRAPQRGQRR</sequence>
<evidence type="ECO:0000256" key="1">
    <source>
        <dbReference type="ARBA" id="ARBA00023157"/>
    </source>
</evidence>
<dbReference type="InterPro" id="IPR036772">
    <property type="entry name" value="SRCR-like_dom_sf"/>
</dbReference>
<evidence type="ECO:0000313" key="5">
    <source>
        <dbReference type="EMBL" id="CAI8017563.1"/>
    </source>
</evidence>
<evidence type="ECO:0000313" key="6">
    <source>
        <dbReference type="Proteomes" id="UP001174909"/>
    </source>
</evidence>
<keyword evidence="3" id="KW-0812">Transmembrane</keyword>
<keyword evidence="3" id="KW-1133">Transmembrane helix</keyword>
<dbReference type="GO" id="GO:0016020">
    <property type="term" value="C:membrane"/>
    <property type="evidence" value="ECO:0007669"/>
    <property type="project" value="InterPro"/>
</dbReference>
<feature type="compositionally biased region" description="Polar residues" evidence="2">
    <location>
        <begin position="115"/>
        <end position="132"/>
    </location>
</feature>
<organism evidence="5 6">
    <name type="scientific">Geodia barretti</name>
    <name type="common">Barrett's horny sponge</name>
    <dbReference type="NCBI Taxonomy" id="519541"/>
    <lineage>
        <taxon>Eukaryota</taxon>
        <taxon>Metazoa</taxon>
        <taxon>Porifera</taxon>
        <taxon>Demospongiae</taxon>
        <taxon>Heteroscleromorpha</taxon>
        <taxon>Tetractinellida</taxon>
        <taxon>Astrophorina</taxon>
        <taxon>Geodiidae</taxon>
        <taxon>Geodia</taxon>
    </lineage>
</organism>
<dbReference type="Pfam" id="PF00530">
    <property type="entry name" value="SRCR"/>
    <property type="match status" value="1"/>
</dbReference>